<keyword evidence="2" id="KW-0175">Coiled coil</keyword>
<dbReference type="PROSITE" id="PS50192">
    <property type="entry name" value="T_SNARE"/>
    <property type="match status" value="1"/>
</dbReference>
<dbReference type="GO" id="GO:0006906">
    <property type="term" value="P:vesicle fusion"/>
    <property type="evidence" value="ECO:0007669"/>
    <property type="project" value="TreeGrafter"/>
</dbReference>
<sequence length="380" mass="43321">MPLFKKKPETLIPPVSEPKTAPSPSSLNGSYSSYRTSSNTYVASRDGDPYNGRTSQPSYDKSADDASFVDPYSRNRGIGDVYTRGGSELDKDRNELFSGYNPTKGGSGRFFDGPDIGRAPPPGEENEDDIEGIKQQTRFVKQESVNSTRNALRLAREAEETARNTLTRLGDQSGMPFLNVFRSHVFQMESLEKLANTERHLDVSKGFSQRAEDKTDELRQLNRSIFRPVITFNKDAKRAAQEAKVQARYEEERDEREKAMMDIRESQNRIGRAATYGRADDEEELIGSRSRMKSADQLAAQREQRKRYQFEANASDDELEDELDDNLDEIGDMTKRLKALGMTMGEELDRQNNRIKRIEDKTVGLDQRIFNNTERLKRIK</sequence>
<feature type="coiled-coil region" evidence="2">
    <location>
        <begin position="233"/>
        <end position="269"/>
    </location>
</feature>
<organism evidence="5 6">
    <name type="scientific">Gymnopilus junonius</name>
    <name type="common">Spectacular rustgill mushroom</name>
    <name type="synonym">Gymnopilus spectabilis subsp. junonius</name>
    <dbReference type="NCBI Taxonomy" id="109634"/>
    <lineage>
        <taxon>Eukaryota</taxon>
        <taxon>Fungi</taxon>
        <taxon>Dikarya</taxon>
        <taxon>Basidiomycota</taxon>
        <taxon>Agaricomycotina</taxon>
        <taxon>Agaricomycetes</taxon>
        <taxon>Agaricomycetidae</taxon>
        <taxon>Agaricales</taxon>
        <taxon>Agaricineae</taxon>
        <taxon>Hymenogastraceae</taxon>
        <taxon>Gymnopilus</taxon>
    </lineage>
</organism>
<dbReference type="AlphaFoldDB" id="A0A9P5N7F0"/>
<accession>A0A9P5N7F0</accession>
<evidence type="ECO:0000259" key="4">
    <source>
        <dbReference type="PROSITE" id="PS50192"/>
    </source>
</evidence>
<dbReference type="GO" id="GO:0031201">
    <property type="term" value="C:SNARE complex"/>
    <property type="evidence" value="ECO:0007669"/>
    <property type="project" value="TreeGrafter"/>
</dbReference>
<dbReference type="OrthoDB" id="18679at2759"/>
<dbReference type="GO" id="GO:0005886">
    <property type="term" value="C:plasma membrane"/>
    <property type="evidence" value="ECO:0007669"/>
    <property type="project" value="TreeGrafter"/>
</dbReference>
<dbReference type="GO" id="GO:0005484">
    <property type="term" value="F:SNAP receptor activity"/>
    <property type="evidence" value="ECO:0007669"/>
    <property type="project" value="TreeGrafter"/>
</dbReference>
<dbReference type="GO" id="GO:0019905">
    <property type="term" value="F:syntaxin binding"/>
    <property type="evidence" value="ECO:0007669"/>
    <property type="project" value="TreeGrafter"/>
</dbReference>
<protein>
    <recommendedName>
        <fullName evidence="4">t-SNARE coiled-coil homology domain-containing protein</fullName>
    </recommendedName>
</protein>
<name>A0A9P5N7F0_GYMJU</name>
<evidence type="ECO:0000256" key="3">
    <source>
        <dbReference type="SAM" id="MobiDB-lite"/>
    </source>
</evidence>
<dbReference type="CDD" id="cd15886">
    <property type="entry name" value="SNARE_SEC9N"/>
    <property type="match status" value="1"/>
</dbReference>
<dbReference type="SMART" id="SM00397">
    <property type="entry name" value="t_SNARE"/>
    <property type="match status" value="2"/>
</dbReference>
<feature type="compositionally biased region" description="Low complexity" evidence="3">
    <location>
        <begin position="22"/>
        <end position="40"/>
    </location>
</feature>
<gene>
    <name evidence="5" type="ORF">CPB84DRAFT_1854622</name>
</gene>
<evidence type="ECO:0000313" key="5">
    <source>
        <dbReference type="EMBL" id="KAF8872144.1"/>
    </source>
</evidence>
<keyword evidence="6" id="KW-1185">Reference proteome</keyword>
<dbReference type="CDD" id="cd15857">
    <property type="entry name" value="SNARE_SEC9C"/>
    <property type="match status" value="1"/>
</dbReference>
<proteinExistence type="inferred from homology"/>
<dbReference type="Gene3D" id="1.20.5.110">
    <property type="match status" value="2"/>
</dbReference>
<evidence type="ECO:0000313" key="6">
    <source>
        <dbReference type="Proteomes" id="UP000724874"/>
    </source>
</evidence>
<dbReference type="InterPro" id="IPR000727">
    <property type="entry name" value="T_SNARE_dom"/>
</dbReference>
<dbReference type="EMBL" id="JADNYJ010000277">
    <property type="protein sequence ID" value="KAF8872144.1"/>
    <property type="molecule type" value="Genomic_DNA"/>
</dbReference>
<feature type="domain" description="T-SNARE coiled-coil homology" evidence="4">
    <location>
        <begin position="317"/>
        <end position="379"/>
    </location>
</feature>
<dbReference type="GO" id="GO:0006887">
    <property type="term" value="P:exocytosis"/>
    <property type="evidence" value="ECO:0007669"/>
    <property type="project" value="TreeGrafter"/>
</dbReference>
<evidence type="ECO:0000256" key="1">
    <source>
        <dbReference type="ARBA" id="ARBA00009480"/>
    </source>
</evidence>
<dbReference type="SUPFAM" id="SSF58038">
    <property type="entry name" value="SNARE fusion complex"/>
    <property type="match status" value="2"/>
</dbReference>
<dbReference type="PANTHER" id="PTHR19305">
    <property type="entry name" value="SYNAPTOSOMAL ASSOCIATED PROTEIN"/>
    <property type="match status" value="1"/>
</dbReference>
<comment type="similarity">
    <text evidence="1">Belongs to the SNAP-25 family.</text>
</comment>
<comment type="caution">
    <text evidence="5">The sequence shown here is derived from an EMBL/GenBank/DDBJ whole genome shotgun (WGS) entry which is preliminary data.</text>
</comment>
<dbReference type="Proteomes" id="UP000724874">
    <property type="component" value="Unassembled WGS sequence"/>
</dbReference>
<feature type="region of interest" description="Disordered" evidence="3">
    <location>
        <begin position="1"/>
        <end position="114"/>
    </location>
</feature>
<evidence type="ECO:0000256" key="2">
    <source>
        <dbReference type="SAM" id="Coils"/>
    </source>
</evidence>
<dbReference type="PANTHER" id="PTHR19305:SF9">
    <property type="entry name" value="SYNAPTOSOMAL-ASSOCIATED PROTEIN 29"/>
    <property type="match status" value="1"/>
</dbReference>
<reference evidence="5" key="1">
    <citation type="submission" date="2020-11" db="EMBL/GenBank/DDBJ databases">
        <authorList>
            <consortium name="DOE Joint Genome Institute"/>
            <person name="Ahrendt S."/>
            <person name="Riley R."/>
            <person name="Andreopoulos W."/>
            <person name="LaButti K."/>
            <person name="Pangilinan J."/>
            <person name="Ruiz-duenas F.J."/>
            <person name="Barrasa J.M."/>
            <person name="Sanchez-Garcia M."/>
            <person name="Camarero S."/>
            <person name="Miyauchi S."/>
            <person name="Serrano A."/>
            <person name="Linde D."/>
            <person name="Babiker R."/>
            <person name="Drula E."/>
            <person name="Ayuso-Fernandez I."/>
            <person name="Pacheco R."/>
            <person name="Padilla G."/>
            <person name="Ferreira P."/>
            <person name="Barriuso J."/>
            <person name="Kellner H."/>
            <person name="Castanera R."/>
            <person name="Alfaro M."/>
            <person name="Ramirez L."/>
            <person name="Pisabarro A.G."/>
            <person name="Kuo A."/>
            <person name="Tritt A."/>
            <person name="Lipzen A."/>
            <person name="He G."/>
            <person name="Yan M."/>
            <person name="Ng V."/>
            <person name="Cullen D."/>
            <person name="Martin F."/>
            <person name="Rosso M.-N."/>
            <person name="Henrissat B."/>
            <person name="Hibbett D."/>
            <person name="Martinez A.T."/>
            <person name="Grigoriev I.V."/>
        </authorList>
    </citation>
    <scope>NUCLEOTIDE SEQUENCE</scope>
    <source>
        <strain evidence="5">AH 44721</strain>
    </source>
</reference>